<dbReference type="PROSITE" id="PS00972">
    <property type="entry name" value="USP_1"/>
    <property type="match status" value="1"/>
</dbReference>
<keyword evidence="5" id="KW-0564">Palmitate</keyword>
<comment type="subcellular location">
    <subcellularLocation>
        <location evidence="1">Membrane</location>
        <topology evidence="1">Multi-pass membrane protein</topology>
    </subcellularLocation>
</comment>
<feature type="region of interest" description="Disordered" evidence="8">
    <location>
        <begin position="1902"/>
        <end position="2048"/>
    </location>
</feature>
<feature type="domain" description="DUSP" evidence="12">
    <location>
        <begin position="1227"/>
        <end position="1327"/>
    </location>
</feature>
<dbReference type="InterPro" id="IPR018200">
    <property type="entry name" value="USP_CS"/>
</dbReference>
<dbReference type="PROSITE" id="PS50181">
    <property type="entry name" value="FBOX"/>
    <property type="match status" value="1"/>
</dbReference>
<dbReference type="SMART" id="SM00658">
    <property type="entry name" value="RPOL8c"/>
    <property type="match status" value="1"/>
</dbReference>
<dbReference type="Proteomes" id="UP000717515">
    <property type="component" value="Unassembled WGS sequence"/>
</dbReference>
<evidence type="ECO:0000256" key="9">
    <source>
        <dbReference type="SAM" id="Phobius"/>
    </source>
</evidence>
<feature type="compositionally biased region" description="Basic residues" evidence="8">
    <location>
        <begin position="1361"/>
        <end position="1373"/>
    </location>
</feature>
<dbReference type="InterPro" id="IPR028889">
    <property type="entry name" value="USP"/>
</dbReference>
<evidence type="ECO:0000313" key="13">
    <source>
        <dbReference type="EMBL" id="KAG9327444.1"/>
    </source>
</evidence>
<dbReference type="InterPro" id="IPR038765">
    <property type="entry name" value="Papain-like_cys_pep_sf"/>
</dbReference>
<feature type="compositionally biased region" description="Acidic residues" evidence="8">
    <location>
        <begin position="542"/>
        <end position="555"/>
    </location>
</feature>
<dbReference type="Gene3D" id="3.30.2230.10">
    <property type="entry name" value="DUSP-like"/>
    <property type="match status" value="2"/>
</dbReference>
<evidence type="ECO:0000256" key="3">
    <source>
        <dbReference type="ARBA" id="ARBA00022989"/>
    </source>
</evidence>
<evidence type="ECO:0000256" key="8">
    <source>
        <dbReference type="SAM" id="MobiDB-lite"/>
    </source>
</evidence>
<protein>
    <recommendedName>
        <fullName evidence="15">Ubiquitinyl hydrolase 1</fullName>
    </recommendedName>
</protein>
<dbReference type="InterPro" id="IPR001810">
    <property type="entry name" value="F-box_dom"/>
</dbReference>
<feature type="region of interest" description="Disordered" evidence="8">
    <location>
        <begin position="529"/>
        <end position="555"/>
    </location>
</feature>
<dbReference type="InterPro" id="IPR001394">
    <property type="entry name" value="Peptidase_C19_UCH"/>
</dbReference>
<feature type="compositionally biased region" description="Polar residues" evidence="8">
    <location>
        <begin position="1836"/>
        <end position="1850"/>
    </location>
</feature>
<dbReference type="GO" id="GO:0016020">
    <property type="term" value="C:membrane"/>
    <property type="evidence" value="ECO:0007669"/>
    <property type="project" value="UniProtKB-SubCell"/>
</dbReference>
<feature type="region of interest" description="Disordered" evidence="8">
    <location>
        <begin position="2060"/>
        <end position="2122"/>
    </location>
</feature>
<evidence type="ECO:0000313" key="14">
    <source>
        <dbReference type="Proteomes" id="UP000717515"/>
    </source>
</evidence>
<dbReference type="PROSITE" id="PS50235">
    <property type="entry name" value="USP_3"/>
    <property type="match status" value="1"/>
</dbReference>
<feature type="compositionally biased region" description="Low complexity" evidence="8">
    <location>
        <begin position="826"/>
        <end position="868"/>
    </location>
</feature>
<dbReference type="SUPFAM" id="SSF54001">
    <property type="entry name" value="Cysteine proteinases"/>
    <property type="match status" value="1"/>
</dbReference>
<dbReference type="Pfam" id="PF01529">
    <property type="entry name" value="DHHC"/>
    <property type="match status" value="1"/>
</dbReference>
<evidence type="ECO:0000256" key="5">
    <source>
        <dbReference type="ARBA" id="ARBA00023139"/>
    </source>
</evidence>
<evidence type="ECO:0000256" key="2">
    <source>
        <dbReference type="ARBA" id="ARBA00022692"/>
    </source>
</evidence>
<dbReference type="PANTHER" id="PTHR21646">
    <property type="entry name" value="UBIQUITIN CARBOXYL-TERMINAL HYDROLASE"/>
    <property type="match status" value="1"/>
</dbReference>
<feature type="compositionally biased region" description="Low complexity" evidence="8">
    <location>
        <begin position="1823"/>
        <end position="1835"/>
    </location>
</feature>
<feature type="compositionally biased region" description="Low complexity" evidence="8">
    <location>
        <begin position="1374"/>
        <end position="1385"/>
    </location>
</feature>
<reference evidence="13" key="1">
    <citation type="submission" date="2021-07" db="EMBL/GenBank/DDBJ databases">
        <title>Draft genome of Mortierella alpina, strain LL118, isolated from an aspen leaf litter sample.</title>
        <authorList>
            <person name="Yang S."/>
            <person name="Vinatzer B.A."/>
        </authorList>
    </citation>
    <scope>NUCLEOTIDE SEQUENCE</scope>
    <source>
        <strain evidence="13">LL118</strain>
    </source>
</reference>
<feature type="domain" description="DUSP" evidence="12">
    <location>
        <begin position="1114"/>
        <end position="1212"/>
    </location>
</feature>
<dbReference type="Gene3D" id="3.90.70.10">
    <property type="entry name" value="Cysteine proteinases"/>
    <property type="match status" value="1"/>
</dbReference>
<dbReference type="GO" id="GO:0003899">
    <property type="term" value="F:DNA-directed RNA polymerase activity"/>
    <property type="evidence" value="ECO:0007669"/>
    <property type="project" value="InterPro"/>
</dbReference>
<dbReference type="Gene3D" id="2.40.50.140">
    <property type="entry name" value="Nucleic acid-binding proteins"/>
    <property type="match status" value="1"/>
</dbReference>
<dbReference type="InterPro" id="IPR036047">
    <property type="entry name" value="F-box-like_dom_sf"/>
</dbReference>
<feature type="compositionally biased region" description="Acidic residues" evidence="8">
    <location>
        <begin position="1970"/>
        <end position="2014"/>
    </location>
</feature>
<dbReference type="PROSITE" id="PS50216">
    <property type="entry name" value="DHHC"/>
    <property type="match status" value="1"/>
</dbReference>
<name>A0A9P8D2X7_MORAP</name>
<evidence type="ECO:0000259" key="12">
    <source>
        <dbReference type="PROSITE" id="PS51283"/>
    </source>
</evidence>
<dbReference type="InterPro" id="IPR001594">
    <property type="entry name" value="Palmitoyltrfase_DHHC"/>
</dbReference>
<evidence type="ECO:0000256" key="7">
    <source>
        <dbReference type="ARBA" id="ARBA00048048"/>
    </source>
</evidence>
<feature type="compositionally biased region" description="Acidic residues" evidence="8">
    <location>
        <begin position="2088"/>
        <end position="2097"/>
    </location>
</feature>
<dbReference type="Pfam" id="PF00443">
    <property type="entry name" value="UCH"/>
    <property type="match status" value="1"/>
</dbReference>
<accession>A0A9P8D2X7</accession>
<dbReference type="SMART" id="SM00256">
    <property type="entry name" value="FBOX"/>
    <property type="match status" value="1"/>
</dbReference>
<dbReference type="GO" id="GO:0016579">
    <property type="term" value="P:protein deubiquitination"/>
    <property type="evidence" value="ECO:0007669"/>
    <property type="project" value="InterPro"/>
</dbReference>
<dbReference type="SUPFAM" id="SSF143791">
    <property type="entry name" value="DUSP-like"/>
    <property type="match status" value="2"/>
</dbReference>
<dbReference type="GO" id="GO:0006351">
    <property type="term" value="P:DNA-templated transcription"/>
    <property type="evidence" value="ECO:0007669"/>
    <property type="project" value="InterPro"/>
</dbReference>
<evidence type="ECO:0000259" key="11">
    <source>
        <dbReference type="PROSITE" id="PS50235"/>
    </source>
</evidence>
<dbReference type="PROSITE" id="PS00973">
    <property type="entry name" value="USP_2"/>
    <property type="match status" value="1"/>
</dbReference>
<dbReference type="FunFam" id="2.40.50.140:FF:000191">
    <property type="entry name" value="DNA-directed RNA polymerases I, II, and III subunit RPABC3"/>
    <property type="match status" value="1"/>
</dbReference>
<dbReference type="PANTHER" id="PTHR21646:SF86">
    <property type="entry name" value="UBIQUITIN CARBOXYL-TERMINAL HYDROLASE"/>
    <property type="match status" value="1"/>
</dbReference>
<proteinExistence type="predicted"/>
<dbReference type="GO" id="GO:0004843">
    <property type="term" value="F:cysteine-type deubiquitinase activity"/>
    <property type="evidence" value="ECO:0007669"/>
    <property type="project" value="InterPro"/>
</dbReference>
<gene>
    <name evidence="13" type="ORF">KVV02_000393</name>
</gene>
<feature type="compositionally biased region" description="Basic and acidic residues" evidence="8">
    <location>
        <begin position="1954"/>
        <end position="1969"/>
    </location>
</feature>
<evidence type="ECO:0000256" key="1">
    <source>
        <dbReference type="ARBA" id="ARBA00004141"/>
    </source>
</evidence>
<feature type="transmembrane region" description="Helical" evidence="9">
    <location>
        <begin position="1690"/>
        <end position="1716"/>
    </location>
</feature>
<feature type="compositionally biased region" description="Polar residues" evidence="8">
    <location>
        <begin position="1340"/>
        <end position="1354"/>
    </location>
</feature>
<feature type="transmembrane region" description="Helical" evidence="9">
    <location>
        <begin position="1490"/>
        <end position="1508"/>
    </location>
</feature>
<evidence type="ECO:0000256" key="4">
    <source>
        <dbReference type="ARBA" id="ARBA00023136"/>
    </source>
</evidence>
<feature type="transmembrane region" description="Helical" evidence="9">
    <location>
        <begin position="1456"/>
        <end position="1478"/>
    </location>
</feature>
<organism evidence="13 14">
    <name type="scientific">Mortierella alpina</name>
    <name type="common">Oleaginous fungus</name>
    <name type="synonym">Mortierella renispora</name>
    <dbReference type="NCBI Taxonomy" id="64518"/>
    <lineage>
        <taxon>Eukaryota</taxon>
        <taxon>Fungi</taxon>
        <taxon>Fungi incertae sedis</taxon>
        <taxon>Mucoromycota</taxon>
        <taxon>Mortierellomycotina</taxon>
        <taxon>Mortierellomycetes</taxon>
        <taxon>Mortierellales</taxon>
        <taxon>Mortierellaceae</taxon>
        <taxon>Mortierella</taxon>
    </lineage>
</organism>
<feature type="compositionally biased region" description="Polar residues" evidence="8">
    <location>
        <begin position="1810"/>
        <end position="1822"/>
    </location>
</feature>
<evidence type="ECO:0000259" key="10">
    <source>
        <dbReference type="PROSITE" id="PS50181"/>
    </source>
</evidence>
<feature type="domain" description="USP" evidence="11">
    <location>
        <begin position="680"/>
        <end position="1112"/>
    </location>
</feature>
<feature type="region of interest" description="Disordered" evidence="8">
    <location>
        <begin position="823"/>
        <end position="876"/>
    </location>
</feature>
<dbReference type="EMBL" id="JAIFTL010000004">
    <property type="protein sequence ID" value="KAG9327444.1"/>
    <property type="molecule type" value="Genomic_DNA"/>
</dbReference>
<feature type="region of interest" description="Disordered" evidence="8">
    <location>
        <begin position="1335"/>
        <end position="1392"/>
    </location>
</feature>
<dbReference type="Pfam" id="PF03870">
    <property type="entry name" value="RNA_pol_Rpb8"/>
    <property type="match status" value="1"/>
</dbReference>
<feature type="compositionally biased region" description="Acidic residues" evidence="8">
    <location>
        <begin position="1913"/>
        <end position="1936"/>
    </location>
</feature>
<dbReference type="InterPro" id="IPR050185">
    <property type="entry name" value="Ub_carboxyl-term_hydrolase"/>
</dbReference>
<feature type="domain" description="F-box" evidence="10">
    <location>
        <begin position="177"/>
        <end position="224"/>
    </location>
</feature>
<evidence type="ECO:0000256" key="6">
    <source>
        <dbReference type="ARBA" id="ARBA00023288"/>
    </source>
</evidence>
<sequence>MASKDNILFSDIFDIKDASGKFEKVTRITARSENYEMELVLDINNELYPLEIGEKFSLVLATSLSLTATVGNDTSGTQESWREKVGGERTLADDYEYVMYGKVYKFDEGQGSKVSVYISYGGLLMCLEGDFRHLQNISLGENLYLLMRNLRELVLSCANEDLQVLHRLLGRPTHSGFDIVSSMPFEISSHIFMYLECMDLVRCRAVCRPWRSIIRSNTGLWRSKLRDWNAAECFLLKDYQEESRAALTLKRQDPQFPREGPSFGEEQESILDEIESRPDFLGWESALVQELALKQNWRSGRSVHDMTVALSRNIKPALLAWPLLILVDDWPRVYKISLDRARKDGHKAIMINNDRHTTAMDLQEHGAVLQVAVVDFGSRAFEREGDSGIIVWREAICLAHEDGVFIKDEHSQTMCHIQLEVGAQLLQFQAIADNTPPYRNELLILFEHPSLRQRRVLRVKMEPGYQQEQCREILASSFSLGRGGDARDSIAMYRDRIGIVSHRNCSSDLGHYCVLRCVDLKEDVAMSTEYTQQESAAGSQCDADEVEDSDAEEDARQDGLNWIQKRGRAIRLNDFAGHNAACRILAMDHARIVLGMGPRIVKILFLESVKDACHCVFMNPRSLSIWCYHCDYELNPFIDGDFISPSGKLFLKTVIRCMQGKKSKQDGDGSIQDLDLPGLVGLKNLGNTCYMNAALQALSHTPALTYYFQTCEAFIPESRRIEYARQKNHMLVDSFFHFVNTMWSGKSAIFSPAHLVSDVKKCNDIFQGTAQQDSQEFLRCILDKLHDELTYPRRYHDPTLTALHIPLPDEKLSKIKVQLPQLSSTSANGNSKESSKSSTKKGTASSVSYSSSRSSISSRSAQSSENSSLTENMEITPARATAPSIISDIFEGTLESRVRCLSCRKEYIKEDKFFDLSIPIDKKSRIIEDSSNDKGGGKDKDGGVLGSFVDSIGSWFSMSNRNIKLQDCLASFCATEELTGEDRYRCTQCDALNDCRKTFRITQLPETLCIHLKRFRYDTYSSKINTYVQFPLEDLDMGPFFKSTDVNELKNVKYDLYAMVRHRGVVGGGHYIGYSKHAVDGSWYEFDDTYVTRKAPSDIAKMEAYILFYKRKSSHREEDRARISKFMTKPLMQIYDKDLMVYISRLWFCRWSFMTNPGPISNHDFLCPHGGINVATTRNVIDMVMPIPRIAWDALVQIYGTDGSPIVNISALESEEEMACEICAREELMLDERRKREDLDVTRLDSNVISEGQLWYLIGADWLKEWHAFKAGDKPPGPIRNSQFLKDNGQPRAGMKRGTDYRGINYNVWNYLHGIYGGGPEFVRAALDLYAPDPKVAPGSPTSSELRGNSNRHASQQHQPQYHHHHNHNHNHFPPHQGQHLPLQPTSQKQQALPIYPQQRQEYQHQYQYQYQNGSAKKHEASKHSPHDPVMSPAKTAQRTNPQTSIVSMLFTGSRYIVAGVTLLIAYIALTSQIFVFVPWLMSISLKRTLQVLVPFNIGVGFIYWHYYLACTTEPGSPPPGWGVPETETRQALTNTGETDPGEMTDTKGHSTATDLQEPAASVSSELKDRSRPHTTLTGASAVHSLIKSGDKKMKKKPLPRYCRTCEAFKPPRSHHCRICKKCILKMDHHCPWINNCVGYFNYGHFIRFVTWVTLTTSFCLALLIWRIVDAIQNDMYYMYRHDGPTKLQVIFMAVNIIVDGGVLLAVGILCIYHLWSMASNTSTIEVWEQEKVEAMIKKGKLRMTKFPYDVGCFQNYRHVLGPSIWFWLWPQQMTGSGTEFDVMDDKDAALIWPPREYQTSKRQDRTVVSEYTSSSINYRQMQQQRSPPRSRNPSATGNVSHTAMTGSLNSSRPGSGGKGRVSRRKQPQPEFPTHVRRGSEGWIVQDLSVEQRAELYDRQMQYQRENEHPRNDEDEAQAEDEEEDYQEGLSDIEGDAFDRLPGGMQGNDYNSYSHDHDHKDQYGRRVEQEQEQESSEEDDDIPYDVASDEYDDDGYDGYDEYDDFNGGDDDFDEQNPYLGYDDDEDEGDDEEEEEYEVEGADEDVEDEVALHGRDRHKIGRFFDSVGPDSSATARHSSSAGEEGGRDLEDEWDEGEGIEVGCRPPGLAQRASSSNGLRYDPGKKTFYTMLVERDEALKKQKARDGTKVDK</sequence>
<dbReference type="Pfam" id="PF12937">
    <property type="entry name" value="F-box-like"/>
    <property type="match status" value="1"/>
</dbReference>
<dbReference type="Pfam" id="PF06337">
    <property type="entry name" value="DUSP"/>
    <property type="match status" value="1"/>
</dbReference>
<evidence type="ECO:0008006" key="15">
    <source>
        <dbReference type="Google" id="ProtNLM"/>
    </source>
</evidence>
<dbReference type="InterPro" id="IPR005570">
    <property type="entry name" value="RPABC3"/>
</dbReference>
<keyword evidence="6" id="KW-0449">Lipoprotein</keyword>
<feature type="compositionally biased region" description="Polar residues" evidence="8">
    <location>
        <begin position="529"/>
        <end position="538"/>
    </location>
</feature>
<dbReference type="CDD" id="cd02674">
    <property type="entry name" value="Peptidase_C19R"/>
    <property type="match status" value="1"/>
</dbReference>
<dbReference type="PROSITE" id="PS51283">
    <property type="entry name" value="DUSP"/>
    <property type="match status" value="2"/>
</dbReference>
<feature type="region of interest" description="Disordered" evidence="8">
    <location>
        <begin position="1802"/>
        <end position="1878"/>
    </location>
</feature>
<dbReference type="InterPro" id="IPR012340">
    <property type="entry name" value="NA-bd_OB-fold"/>
</dbReference>
<feature type="region of interest" description="Disordered" evidence="8">
    <location>
        <begin position="1411"/>
        <end position="1441"/>
    </location>
</feature>
<dbReference type="Gene3D" id="1.20.1280.50">
    <property type="match status" value="1"/>
</dbReference>
<dbReference type="InterPro" id="IPR006615">
    <property type="entry name" value="Pept_C19_DUSP"/>
</dbReference>
<keyword evidence="4 9" id="KW-0472">Membrane</keyword>
<feature type="compositionally biased region" description="Polar residues" evidence="8">
    <location>
        <begin position="2068"/>
        <end position="2080"/>
    </location>
</feature>
<comment type="caution">
    <text evidence="13">The sequence shown here is derived from an EMBL/GenBank/DDBJ whole genome shotgun (WGS) entry which is preliminary data.</text>
</comment>
<keyword evidence="2 9" id="KW-0812">Transmembrane</keyword>
<feature type="transmembrane region" description="Helical" evidence="9">
    <location>
        <begin position="1649"/>
        <end position="1669"/>
    </location>
</feature>
<dbReference type="GO" id="GO:0019706">
    <property type="term" value="F:protein-cysteine S-palmitoyltransferase activity"/>
    <property type="evidence" value="ECO:0007669"/>
    <property type="project" value="UniProtKB-EC"/>
</dbReference>
<feature type="region of interest" description="Disordered" evidence="8">
    <location>
        <begin position="1274"/>
        <end position="1296"/>
    </location>
</feature>
<comment type="catalytic activity">
    <reaction evidence="7">
        <text>L-cysteinyl-[protein] + hexadecanoyl-CoA = S-hexadecanoyl-L-cysteinyl-[protein] + CoA</text>
        <dbReference type="Rhea" id="RHEA:36683"/>
        <dbReference type="Rhea" id="RHEA-COMP:10131"/>
        <dbReference type="Rhea" id="RHEA-COMP:11032"/>
        <dbReference type="ChEBI" id="CHEBI:29950"/>
        <dbReference type="ChEBI" id="CHEBI:57287"/>
        <dbReference type="ChEBI" id="CHEBI:57379"/>
        <dbReference type="ChEBI" id="CHEBI:74151"/>
        <dbReference type="EC" id="2.3.1.225"/>
    </reaction>
</comment>
<feature type="region of interest" description="Disordered" evidence="8">
    <location>
        <begin position="1534"/>
        <end position="1573"/>
    </location>
</feature>
<dbReference type="SUPFAM" id="SSF50249">
    <property type="entry name" value="Nucleic acid-binding proteins"/>
    <property type="match status" value="1"/>
</dbReference>
<keyword evidence="3 9" id="KW-1133">Transmembrane helix</keyword>
<dbReference type="SMART" id="SM00695">
    <property type="entry name" value="DUSP"/>
    <property type="match status" value="2"/>
</dbReference>
<feature type="compositionally biased region" description="Basic and acidic residues" evidence="8">
    <location>
        <begin position="1417"/>
        <end position="1427"/>
    </location>
</feature>
<dbReference type="SUPFAM" id="SSF81383">
    <property type="entry name" value="F-box domain"/>
    <property type="match status" value="1"/>
</dbReference>
<dbReference type="InterPro" id="IPR035927">
    <property type="entry name" value="DUSP-like_sf"/>
</dbReference>
<feature type="compositionally biased region" description="Acidic residues" evidence="8">
    <location>
        <begin position="2021"/>
        <end position="2048"/>
    </location>
</feature>